<sequence length="193" mass="20793">MYRTLVRSYRFGWEAFACDGCRGRKLETKTTYVRDRHGREEGHQPIARPSPKLPSSPSYGAASPTAACLGAPDGGGLHVASMGALVTSFATITTTATTLPRGGYSTVHAVPLSPSVLLALVDSKPVFSFSMPGKRRSHGRSSSLLPSAIADASCQYWRCFLKKPWLPFPVGLKPPSMDSVLVEPQKCLIILNT</sequence>
<name>A0AAV8S395_ENSVE</name>
<gene>
    <name evidence="2" type="ORF">OPV22_004305</name>
</gene>
<feature type="region of interest" description="Disordered" evidence="1">
    <location>
        <begin position="33"/>
        <end position="59"/>
    </location>
</feature>
<keyword evidence="3" id="KW-1185">Reference proteome</keyword>
<evidence type="ECO:0000256" key="1">
    <source>
        <dbReference type="SAM" id="MobiDB-lite"/>
    </source>
</evidence>
<dbReference type="Proteomes" id="UP001222027">
    <property type="component" value="Unassembled WGS sequence"/>
</dbReference>
<comment type="caution">
    <text evidence="2">The sequence shown here is derived from an EMBL/GenBank/DDBJ whole genome shotgun (WGS) entry which is preliminary data.</text>
</comment>
<feature type="compositionally biased region" description="Basic and acidic residues" evidence="1">
    <location>
        <begin position="33"/>
        <end position="43"/>
    </location>
</feature>
<proteinExistence type="predicted"/>
<reference evidence="2 3" key="1">
    <citation type="submission" date="2022-12" db="EMBL/GenBank/DDBJ databases">
        <title>Chromosome-scale assembly of the Ensete ventricosum genome.</title>
        <authorList>
            <person name="Dussert Y."/>
            <person name="Stocks J."/>
            <person name="Wendawek A."/>
            <person name="Woldeyes F."/>
            <person name="Nichols R.A."/>
            <person name="Borrell J.S."/>
        </authorList>
    </citation>
    <scope>NUCLEOTIDE SEQUENCE [LARGE SCALE GENOMIC DNA]</scope>
    <source>
        <strain evidence="3">cv. Maze</strain>
        <tissue evidence="2">Seeds</tissue>
    </source>
</reference>
<organism evidence="2 3">
    <name type="scientific">Ensete ventricosum</name>
    <name type="common">Abyssinian banana</name>
    <name type="synonym">Musa ensete</name>
    <dbReference type="NCBI Taxonomy" id="4639"/>
    <lineage>
        <taxon>Eukaryota</taxon>
        <taxon>Viridiplantae</taxon>
        <taxon>Streptophyta</taxon>
        <taxon>Embryophyta</taxon>
        <taxon>Tracheophyta</taxon>
        <taxon>Spermatophyta</taxon>
        <taxon>Magnoliopsida</taxon>
        <taxon>Liliopsida</taxon>
        <taxon>Zingiberales</taxon>
        <taxon>Musaceae</taxon>
        <taxon>Ensete</taxon>
    </lineage>
</organism>
<dbReference type="EMBL" id="JAQQAF010000001">
    <property type="protein sequence ID" value="KAJ8513871.1"/>
    <property type="molecule type" value="Genomic_DNA"/>
</dbReference>
<evidence type="ECO:0000313" key="2">
    <source>
        <dbReference type="EMBL" id="KAJ8513871.1"/>
    </source>
</evidence>
<accession>A0AAV8S395</accession>
<evidence type="ECO:0000313" key="3">
    <source>
        <dbReference type="Proteomes" id="UP001222027"/>
    </source>
</evidence>
<protein>
    <submittedName>
        <fullName evidence="2">Uncharacterized protein</fullName>
    </submittedName>
</protein>
<dbReference type="AlphaFoldDB" id="A0AAV8S395"/>